<dbReference type="AlphaFoldDB" id="A0A1F6LL45"/>
<evidence type="ECO:0000256" key="1">
    <source>
        <dbReference type="ARBA" id="ARBA00023002"/>
    </source>
</evidence>
<organism evidence="4 5">
    <name type="scientific">Candidatus Magasanikbacteria bacterium RIFCSPHIGHO2_01_FULL_33_34</name>
    <dbReference type="NCBI Taxonomy" id="1798671"/>
    <lineage>
        <taxon>Bacteria</taxon>
        <taxon>Candidatus Magasanikiibacteriota</taxon>
    </lineage>
</organism>
<evidence type="ECO:0000313" key="5">
    <source>
        <dbReference type="Proteomes" id="UP000177067"/>
    </source>
</evidence>
<name>A0A1F6LL45_9BACT</name>
<comment type="caution">
    <text evidence="4">The sequence shown here is derived from an EMBL/GenBank/DDBJ whole genome shotgun (WGS) entry which is preliminary data.</text>
</comment>
<dbReference type="NCBIfam" id="TIGR04336">
    <property type="entry name" value="AmmeMemoSam_B"/>
    <property type="match status" value="1"/>
</dbReference>
<dbReference type="Pfam" id="PF02900">
    <property type="entry name" value="LigB"/>
    <property type="match status" value="1"/>
</dbReference>
<keyword evidence="2" id="KW-0175">Coiled coil</keyword>
<evidence type="ECO:0000259" key="3">
    <source>
        <dbReference type="Pfam" id="PF02900"/>
    </source>
</evidence>
<dbReference type="Proteomes" id="UP000177067">
    <property type="component" value="Unassembled WGS sequence"/>
</dbReference>
<feature type="coiled-coil region" evidence="2">
    <location>
        <begin position="20"/>
        <end position="47"/>
    </location>
</feature>
<dbReference type="EMBL" id="MFPS01000003">
    <property type="protein sequence ID" value="OGH60108.1"/>
    <property type="molecule type" value="Genomic_DNA"/>
</dbReference>
<dbReference type="PANTHER" id="PTHR30096">
    <property type="entry name" value="4,5-DOPA DIOXYGENASE EXTRADIOL-LIKE PROTEIN"/>
    <property type="match status" value="1"/>
</dbReference>
<sequence length="259" mass="29109">MSLVFAGITPHPPLLIPNIGKEKIDLINKTKEALESLEKEIYVSKAQLIIVISPHSSLYKESFSVNANTHFVSAYDNFGDLSTVRDWKGSPDFAAKLSQACKTKKINLQLGSQEKLDHGATVPLFYLTNHLKDVQILPLGYSHRNAMEHIHFGEILKDVIEEDHRRIAVIASGDLSHKLPKKKSKKENFDEKLIYLIKEKLIGSILDLDSSESLKNAEECGYRSILILLGVLKETDYSFESSTYEHPFGVGYLTGSFDF</sequence>
<dbReference type="GO" id="GO:0008198">
    <property type="term" value="F:ferrous iron binding"/>
    <property type="evidence" value="ECO:0007669"/>
    <property type="project" value="InterPro"/>
</dbReference>
<accession>A0A1F6LL45</accession>
<proteinExistence type="predicted"/>
<dbReference type="InterPro" id="IPR004183">
    <property type="entry name" value="Xdiol_dOase_suB"/>
</dbReference>
<dbReference type="GO" id="GO:0016702">
    <property type="term" value="F:oxidoreductase activity, acting on single donors with incorporation of molecular oxygen, incorporation of two atoms of oxygen"/>
    <property type="evidence" value="ECO:0007669"/>
    <property type="project" value="UniProtKB-ARBA"/>
</dbReference>
<dbReference type="CDD" id="cd07951">
    <property type="entry name" value="ED_3B_N_AMMECR1"/>
    <property type="match status" value="1"/>
</dbReference>
<dbReference type="Gene3D" id="3.40.830.10">
    <property type="entry name" value="LigB-like"/>
    <property type="match status" value="1"/>
</dbReference>
<protein>
    <submittedName>
        <fullName evidence="4">AmmeMemoRadiSam system protein B</fullName>
    </submittedName>
</protein>
<dbReference type="SUPFAM" id="SSF53213">
    <property type="entry name" value="LigB-like"/>
    <property type="match status" value="1"/>
</dbReference>
<gene>
    <name evidence="4" type="ORF">A2725_00470</name>
</gene>
<feature type="domain" description="Extradiol ring-cleavage dioxygenase class III enzyme subunit B" evidence="3">
    <location>
        <begin position="8"/>
        <end position="252"/>
    </location>
</feature>
<keyword evidence="1" id="KW-0560">Oxidoreductase</keyword>
<evidence type="ECO:0000256" key="2">
    <source>
        <dbReference type="SAM" id="Coils"/>
    </source>
</evidence>
<evidence type="ECO:0000313" key="4">
    <source>
        <dbReference type="EMBL" id="OGH60108.1"/>
    </source>
</evidence>
<reference evidence="4 5" key="1">
    <citation type="journal article" date="2016" name="Nat. Commun.">
        <title>Thousands of microbial genomes shed light on interconnected biogeochemical processes in an aquifer system.</title>
        <authorList>
            <person name="Anantharaman K."/>
            <person name="Brown C.T."/>
            <person name="Hug L.A."/>
            <person name="Sharon I."/>
            <person name="Castelle C.J."/>
            <person name="Probst A.J."/>
            <person name="Thomas B.C."/>
            <person name="Singh A."/>
            <person name="Wilkins M.J."/>
            <person name="Karaoz U."/>
            <person name="Brodie E.L."/>
            <person name="Williams K.H."/>
            <person name="Hubbard S.S."/>
            <person name="Banfield J.F."/>
        </authorList>
    </citation>
    <scope>NUCLEOTIDE SEQUENCE [LARGE SCALE GENOMIC DNA]</scope>
</reference>
<dbReference type="PANTHER" id="PTHR30096:SF0">
    <property type="entry name" value="4,5-DOPA DIOXYGENASE EXTRADIOL-LIKE PROTEIN"/>
    <property type="match status" value="1"/>
</dbReference>